<evidence type="ECO:0000313" key="3">
    <source>
        <dbReference type="Proteomes" id="UP000594800"/>
    </source>
</evidence>
<feature type="transmembrane region" description="Helical" evidence="1">
    <location>
        <begin position="166"/>
        <end position="193"/>
    </location>
</feature>
<dbReference type="EMBL" id="CP064942">
    <property type="protein sequence ID" value="QPH55227.1"/>
    <property type="molecule type" value="Genomic_DNA"/>
</dbReference>
<sequence length="229" mass="25078">MTIEPDESQRGLPLSPRRSTSRVLIYGFAAFTVLMGVAEYFGLPAFRAFVRSINILREYFPFLIVIYALMVAIPFVPGVTLGIAIMVLFGAKVAFWVWGASVVGMLLAFTVGRSVPPARIAPLLRRLRMEDRIPFLDPGTPMTDRQRLAGLLGSRLWVRRLIRWRYLAVSLVAVAPGNVLLGGAGGIALLAGLSKSFRLVPFVLAAALPMLPFYYAVWSSGLDILPGGR</sequence>
<dbReference type="AlphaFoldDB" id="A0A7S9LU10"/>
<proteinExistence type="predicted"/>
<protein>
    <recommendedName>
        <fullName evidence="4">SNARE associated Golgi protein</fullName>
    </recommendedName>
</protein>
<accession>A0A7S9LU10</accession>
<name>A0A7S9LU10_9RHOB</name>
<evidence type="ECO:0000313" key="2">
    <source>
        <dbReference type="EMBL" id="QPH55227.1"/>
    </source>
</evidence>
<evidence type="ECO:0008006" key="4">
    <source>
        <dbReference type="Google" id="ProtNLM"/>
    </source>
</evidence>
<reference evidence="2 3" key="1">
    <citation type="submission" date="2020-11" db="EMBL/GenBank/DDBJ databases">
        <title>Description of Pontivivens ytuae sp. nov. isolated from deep sea sediment of Mariana Trench.</title>
        <authorList>
            <person name="Wang Z."/>
            <person name="Sun Q.-L."/>
            <person name="Xu X.-D."/>
            <person name="Tang Y.-Z."/>
            <person name="Zhang J."/>
        </authorList>
    </citation>
    <scope>NUCLEOTIDE SEQUENCE [LARGE SCALE GENOMIC DNA]</scope>
    <source>
        <strain evidence="2 3">MT2928</strain>
    </source>
</reference>
<feature type="transmembrane region" description="Helical" evidence="1">
    <location>
        <begin position="95"/>
        <end position="116"/>
    </location>
</feature>
<dbReference type="KEGG" id="poz:I0K15_05660"/>
<organism evidence="2 3">
    <name type="scientific">Pontivivens ytuae</name>
    <dbReference type="NCBI Taxonomy" id="2789856"/>
    <lineage>
        <taxon>Bacteria</taxon>
        <taxon>Pseudomonadati</taxon>
        <taxon>Pseudomonadota</taxon>
        <taxon>Alphaproteobacteria</taxon>
        <taxon>Rhodobacterales</taxon>
        <taxon>Paracoccaceae</taxon>
        <taxon>Pontivivens</taxon>
    </lineage>
</organism>
<feature type="transmembrane region" description="Helical" evidence="1">
    <location>
        <begin position="199"/>
        <end position="217"/>
    </location>
</feature>
<dbReference type="RefSeq" id="WP_196104426.1">
    <property type="nucleotide sequence ID" value="NZ_CP064942.1"/>
</dbReference>
<keyword evidence="1" id="KW-1133">Transmembrane helix</keyword>
<feature type="transmembrane region" description="Helical" evidence="1">
    <location>
        <begin position="23"/>
        <end position="43"/>
    </location>
</feature>
<feature type="transmembrane region" description="Helical" evidence="1">
    <location>
        <begin position="64"/>
        <end position="89"/>
    </location>
</feature>
<keyword evidence="3" id="KW-1185">Reference proteome</keyword>
<dbReference type="Proteomes" id="UP000594800">
    <property type="component" value="Chromosome"/>
</dbReference>
<evidence type="ECO:0000256" key="1">
    <source>
        <dbReference type="SAM" id="Phobius"/>
    </source>
</evidence>
<keyword evidence="1" id="KW-0812">Transmembrane</keyword>
<gene>
    <name evidence="2" type="ORF">I0K15_05660</name>
</gene>
<keyword evidence="1" id="KW-0472">Membrane</keyword>